<dbReference type="GO" id="GO:0006412">
    <property type="term" value="P:translation"/>
    <property type="evidence" value="ECO:0007669"/>
    <property type="project" value="UniProtKB-KW"/>
</dbReference>
<evidence type="ECO:0000256" key="1">
    <source>
        <dbReference type="ARBA" id="ARBA00010201"/>
    </source>
</evidence>
<evidence type="ECO:0000313" key="4">
    <source>
        <dbReference type="EMBL" id="KRM93713.1"/>
    </source>
</evidence>
<dbReference type="InterPro" id="IPR036754">
    <property type="entry name" value="YbaK/aa-tRNA-synt-asso_dom_sf"/>
</dbReference>
<dbReference type="PATRIC" id="fig|1423802.4.peg.441"/>
<dbReference type="Proteomes" id="UP000051256">
    <property type="component" value="Unassembled WGS sequence"/>
</dbReference>
<keyword evidence="5" id="KW-1185">Reference proteome</keyword>
<gene>
    <name evidence="4" type="ORF">FC56_GL000430</name>
</gene>
<protein>
    <recommendedName>
        <fullName evidence="3">YbaK/aminoacyl-tRNA synthetase-associated domain-containing protein</fullName>
    </recommendedName>
</protein>
<feature type="domain" description="YbaK/aminoacyl-tRNA synthetase-associated" evidence="3">
    <location>
        <begin position="28"/>
        <end position="154"/>
    </location>
</feature>
<accession>A0A0R2CPK8</accession>
<organism evidence="4 5">
    <name type="scientific">Lentilactobacillus senioris DSM 24302 = JCM 17472</name>
    <dbReference type="NCBI Taxonomy" id="1423802"/>
    <lineage>
        <taxon>Bacteria</taxon>
        <taxon>Bacillati</taxon>
        <taxon>Bacillota</taxon>
        <taxon>Bacilli</taxon>
        <taxon>Lactobacillales</taxon>
        <taxon>Lactobacillaceae</taxon>
        <taxon>Lentilactobacillus</taxon>
    </lineage>
</organism>
<dbReference type="SUPFAM" id="SSF55826">
    <property type="entry name" value="YbaK/ProRS associated domain"/>
    <property type="match status" value="1"/>
</dbReference>
<keyword evidence="2" id="KW-0648">Protein biosynthesis</keyword>
<comment type="similarity">
    <text evidence="1">Belongs to the PRORSD1 family.</text>
</comment>
<dbReference type="AlphaFoldDB" id="A0A0R2CPK8"/>
<reference evidence="4 5" key="1">
    <citation type="journal article" date="2015" name="Genome Announc.">
        <title>Expanding the biotechnology potential of lactobacilli through comparative genomics of 213 strains and associated genera.</title>
        <authorList>
            <person name="Sun Z."/>
            <person name="Harris H.M."/>
            <person name="McCann A."/>
            <person name="Guo C."/>
            <person name="Argimon S."/>
            <person name="Zhang W."/>
            <person name="Yang X."/>
            <person name="Jeffery I.B."/>
            <person name="Cooney J.C."/>
            <person name="Kagawa T.F."/>
            <person name="Liu W."/>
            <person name="Song Y."/>
            <person name="Salvetti E."/>
            <person name="Wrobel A."/>
            <person name="Rasinkangas P."/>
            <person name="Parkhill J."/>
            <person name="Rea M.C."/>
            <person name="O'Sullivan O."/>
            <person name="Ritari J."/>
            <person name="Douillard F.P."/>
            <person name="Paul Ross R."/>
            <person name="Yang R."/>
            <person name="Briner A.E."/>
            <person name="Felis G.E."/>
            <person name="de Vos W.M."/>
            <person name="Barrangou R."/>
            <person name="Klaenhammer T.R."/>
            <person name="Caufield P.W."/>
            <person name="Cui Y."/>
            <person name="Zhang H."/>
            <person name="O'Toole P.W."/>
        </authorList>
    </citation>
    <scope>NUCLEOTIDE SEQUENCE [LARGE SCALE GENOMIC DNA]</scope>
    <source>
        <strain evidence="4 5">DSM 24302</strain>
    </source>
</reference>
<name>A0A0R2CPK8_9LACO</name>
<evidence type="ECO:0000313" key="5">
    <source>
        <dbReference type="Proteomes" id="UP000051256"/>
    </source>
</evidence>
<dbReference type="GO" id="GO:0002161">
    <property type="term" value="F:aminoacyl-tRNA deacylase activity"/>
    <property type="evidence" value="ECO:0007669"/>
    <property type="project" value="InterPro"/>
</dbReference>
<comment type="caution">
    <text evidence="4">The sequence shown here is derived from an EMBL/GenBank/DDBJ whole genome shotgun (WGS) entry which is preliminary data.</text>
</comment>
<sequence length="171" mass="19669">MKAGYKVNKQEVFDYLDSKNIWYEVTEHQAVYNMEEVAKLDVPYPTANAKNLFVRDGKKRNYYLITTKADKQLDLKEFRNHNNTKRLSFASPDELMQILGLIPGAVTPLGLLNPTESNIEFFIDEEFLSQPGIIGVHPNDNTATVWIKTQDLIQLIEDHGNSVHIINLEYK</sequence>
<dbReference type="PANTHER" id="PTHR31423">
    <property type="entry name" value="YBAK DOMAIN-CONTAINING PROTEIN"/>
    <property type="match status" value="1"/>
</dbReference>
<dbReference type="InterPro" id="IPR040285">
    <property type="entry name" value="ProX/PRXD1"/>
</dbReference>
<dbReference type="CDD" id="cd04335">
    <property type="entry name" value="PrdX_deacylase"/>
    <property type="match status" value="1"/>
</dbReference>
<dbReference type="InterPro" id="IPR007214">
    <property type="entry name" value="YbaK/aa-tRNA-synth-assoc-dom"/>
</dbReference>
<dbReference type="EMBL" id="AYZR01000008">
    <property type="protein sequence ID" value="KRM93713.1"/>
    <property type="molecule type" value="Genomic_DNA"/>
</dbReference>
<dbReference type="PANTHER" id="PTHR31423:SF3">
    <property type="entry name" value="PROLYL-TRNA SYNTHETASE ASSOCIATED DOMAIN-CONTAINING PROTEIN 1-RELATED"/>
    <property type="match status" value="1"/>
</dbReference>
<proteinExistence type="inferred from homology"/>
<dbReference type="Gene3D" id="3.90.960.10">
    <property type="entry name" value="YbaK/aminoacyl-tRNA synthetase-associated domain"/>
    <property type="match status" value="1"/>
</dbReference>
<evidence type="ECO:0000256" key="2">
    <source>
        <dbReference type="ARBA" id="ARBA00022917"/>
    </source>
</evidence>
<evidence type="ECO:0000259" key="3">
    <source>
        <dbReference type="Pfam" id="PF04073"/>
    </source>
</evidence>
<dbReference type="Pfam" id="PF04073">
    <property type="entry name" value="tRNA_edit"/>
    <property type="match status" value="1"/>
</dbReference>